<dbReference type="AlphaFoldDB" id="A0A5B1CEE4"/>
<proteinExistence type="predicted"/>
<evidence type="ECO:0000313" key="1">
    <source>
        <dbReference type="EMBL" id="KAA1257960.1"/>
    </source>
</evidence>
<comment type="caution">
    <text evidence="1">The sequence shown here is derived from an EMBL/GenBank/DDBJ whole genome shotgun (WGS) entry which is preliminary data.</text>
</comment>
<evidence type="ECO:0000313" key="2">
    <source>
        <dbReference type="Proteomes" id="UP000322699"/>
    </source>
</evidence>
<gene>
    <name evidence="1" type="ORF">LF1_04510</name>
</gene>
<dbReference type="Proteomes" id="UP000322699">
    <property type="component" value="Unassembled WGS sequence"/>
</dbReference>
<sequence>MESNAKCSKCGQPAAGMLVGLAKCASCSAAEHASTIHTIEEADEFIADATRNLQKLEAYISKHPEMPEIPQGLEAFAMTPLTAYHNLQMHLAAFKSRRMALVTATDSKEMLDYEIRKAIEAEDFERAAILKSRIQDQQP</sequence>
<accession>A0A5B1CEE4</accession>
<evidence type="ECO:0008006" key="3">
    <source>
        <dbReference type="Google" id="ProtNLM"/>
    </source>
</evidence>
<name>A0A5B1CEE4_9BACT</name>
<dbReference type="EMBL" id="VRLW01000001">
    <property type="protein sequence ID" value="KAA1257960.1"/>
    <property type="molecule type" value="Genomic_DNA"/>
</dbReference>
<reference evidence="1 2" key="1">
    <citation type="submission" date="2019-08" db="EMBL/GenBank/DDBJ databases">
        <title>Deep-cultivation of Planctomycetes and their phenomic and genomic characterization uncovers novel biology.</title>
        <authorList>
            <person name="Wiegand S."/>
            <person name="Jogler M."/>
            <person name="Boedeker C."/>
            <person name="Pinto D."/>
            <person name="Vollmers J."/>
            <person name="Rivas-Marin E."/>
            <person name="Kohn T."/>
            <person name="Peeters S.H."/>
            <person name="Heuer A."/>
            <person name="Rast P."/>
            <person name="Oberbeckmann S."/>
            <person name="Bunk B."/>
            <person name="Jeske O."/>
            <person name="Meyerdierks A."/>
            <person name="Storesund J.E."/>
            <person name="Kallscheuer N."/>
            <person name="Luecker S."/>
            <person name="Lage O.M."/>
            <person name="Pohl T."/>
            <person name="Merkel B.J."/>
            <person name="Hornburger P."/>
            <person name="Mueller R.-W."/>
            <person name="Bruemmer F."/>
            <person name="Labrenz M."/>
            <person name="Spormann A.M."/>
            <person name="Op Den Camp H."/>
            <person name="Overmann J."/>
            <person name="Amann R."/>
            <person name="Jetten M.S.M."/>
            <person name="Mascher T."/>
            <person name="Medema M.H."/>
            <person name="Devos D.P."/>
            <person name="Kaster A.-K."/>
            <person name="Ovreas L."/>
            <person name="Rohde M."/>
            <person name="Galperin M.Y."/>
            <person name="Jogler C."/>
        </authorList>
    </citation>
    <scope>NUCLEOTIDE SEQUENCE [LARGE SCALE GENOMIC DNA]</scope>
    <source>
        <strain evidence="1 2">LF1</strain>
    </source>
</reference>
<keyword evidence="2" id="KW-1185">Reference proteome</keyword>
<organism evidence="1 2">
    <name type="scientific">Rubripirellula obstinata</name>
    <dbReference type="NCBI Taxonomy" id="406547"/>
    <lineage>
        <taxon>Bacteria</taxon>
        <taxon>Pseudomonadati</taxon>
        <taxon>Planctomycetota</taxon>
        <taxon>Planctomycetia</taxon>
        <taxon>Pirellulales</taxon>
        <taxon>Pirellulaceae</taxon>
        <taxon>Rubripirellula</taxon>
    </lineage>
</organism>
<protein>
    <recommendedName>
        <fullName evidence="3">UVR domain-containing protein</fullName>
    </recommendedName>
</protein>
<dbReference type="RefSeq" id="WP_149752539.1">
    <property type="nucleotide sequence ID" value="NZ_LWSK01000014.1"/>
</dbReference>